<dbReference type="Proteomes" id="UP000070186">
    <property type="component" value="Unassembled WGS sequence"/>
</dbReference>
<dbReference type="Gene3D" id="3.40.630.30">
    <property type="match status" value="1"/>
</dbReference>
<dbReference type="STRING" id="281362.AT959_06815"/>
<evidence type="ECO:0000313" key="3">
    <source>
        <dbReference type="Proteomes" id="UP000070186"/>
    </source>
</evidence>
<sequence length="436" mass="49617">MAINPVKALRRLVHQSIRKMIAALPKEARFAVYRSFVDCDPAPSERLQLKIAQTKEELEACFRLLHDAYVESGFMQAQPSGMRVTIYHALPSTTTLCAKWDGEVVGTISLIRESAFGFPLQKIFDLSGVRQNEGNLAEVSALAVHPKFRKTGGAILFPLMKFMYEYATQYFDTRHLLIAVNPNRIEMYESLLFFERLVANVVENYDFANGAPAVGASLDLRFAPTVLERVYAKKSPRKNLHQYFTKICLPNLMLPNRRYFTTNDPVLTPELLDYFFNVRTHGFASLDQRKRVLLHSIYDLPSYRDILPALPDSGEGVLTRQHQRFSVRCPGHLRLDEAGSRECEFTVQVIEVSEYGFQAYAKEDLPLNIWSSATVRLGKSEVSVIKALAVRDHANGFNGFYGFRVGEPDLIWRKFVNALQKGRTHEDLEHATLYLA</sequence>
<name>A0A133XKT7_9RHOO</name>
<accession>A0A133XKT7</accession>
<dbReference type="InterPro" id="IPR054597">
    <property type="entry name" value="FeeM_cat"/>
</dbReference>
<dbReference type="SUPFAM" id="SSF55729">
    <property type="entry name" value="Acyl-CoA N-acyltransferases (Nat)"/>
    <property type="match status" value="1"/>
</dbReference>
<keyword evidence="3" id="KW-1185">Reference proteome</keyword>
<evidence type="ECO:0000313" key="2">
    <source>
        <dbReference type="EMBL" id="KXB31560.1"/>
    </source>
</evidence>
<evidence type="ECO:0000259" key="1">
    <source>
        <dbReference type="Pfam" id="PF21926"/>
    </source>
</evidence>
<organism evidence="2 3">
    <name type="scientific">Dechloromonas denitrificans</name>
    <dbReference type="NCBI Taxonomy" id="281362"/>
    <lineage>
        <taxon>Bacteria</taxon>
        <taxon>Pseudomonadati</taxon>
        <taxon>Pseudomonadota</taxon>
        <taxon>Betaproteobacteria</taxon>
        <taxon>Rhodocyclales</taxon>
        <taxon>Azonexaceae</taxon>
        <taxon>Dechloromonas</taxon>
    </lineage>
</organism>
<proteinExistence type="predicted"/>
<dbReference type="EMBL" id="LODL01000013">
    <property type="protein sequence ID" value="KXB31560.1"/>
    <property type="molecule type" value="Genomic_DNA"/>
</dbReference>
<dbReference type="RefSeq" id="WP_066881974.1">
    <property type="nucleotide sequence ID" value="NZ_LODL01000013.1"/>
</dbReference>
<gene>
    <name evidence="2" type="ORF">AT959_06815</name>
</gene>
<dbReference type="Pfam" id="PF21926">
    <property type="entry name" value="FeeM"/>
    <property type="match status" value="1"/>
</dbReference>
<comment type="caution">
    <text evidence="2">The sequence shown here is derived from an EMBL/GenBank/DDBJ whole genome shotgun (WGS) entry which is preliminary data.</text>
</comment>
<feature type="domain" description="N-acyl amino acid synthase FeeM catalytic core" evidence="1">
    <location>
        <begin position="60"/>
        <end position="219"/>
    </location>
</feature>
<reference evidence="2 3" key="1">
    <citation type="submission" date="2015-12" db="EMBL/GenBank/DDBJ databases">
        <title>Nitrous oxide reduction kinetics distinguish bacteria harboring typical versus atypical NosZ.</title>
        <authorList>
            <person name="Yoon S."/>
            <person name="Nissen S."/>
            <person name="Park D."/>
            <person name="Sanford R.A."/>
            <person name="Loeffler F.E."/>
        </authorList>
    </citation>
    <scope>NUCLEOTIDE SEQUENCE [LARGE SCALE GENOMIC DNA]</scope>
    <source>
        <strain evidence="2 3">ATCC BAA-841</strain>
    </source>
</reference>
<dbReference type="AlphaFoldDB" id="A0A133XKT7"/>
<protein>
    <recommendedName>
        <fullName evidence="1">N-acyl amino acid synthase FeeM catalytic core domain-containing protein</fullName>
    </recommendedName>
</protein>
<dbReference type="InterPro" id="IPR016181">
    <property type="entry name" value="Acyl_CoA_acyltransferase"/>
</dbReference>